<reference evidence="2 3" key="1">
    <citation type="submission" date="2022-05" db="EMBL/GenBank/DDBJ databases">
        <title>Complete sequence of strain NY11312.</title>
        <authorList>
            <person name="Zhou D."/>
        </authorList>
    </citation>
    <scope>NUCLEOTIDE SEQUENCE [LARGE SCALE GENOMIC DNA]</scope>
    <source>
        <strain evidence="2 3">NY11312</strain>
    </source>
</reference>
<dbReference type="Proteomes" id="UP001211866">
    <property type="component" value="Chromosome"/>
</dbReference>
<sequence length="170" mass="19001">MQSLEVAMYFKHSVKRLSQAGQNSVEESSPNFPERIKLAIEQAGGAQKLAEKVGVSQLILQGWQSGRTEPSRLALIKLANASKLPIQWLACGDDRLGKHASPQTNPSVGDMDSLEEIILKIRRLFVQQKLSLRSRAEAQAIRLVYEFYLLQGRQMDDASLNSLIDRLTPQ</sequence>
<feature type="domain" description="HTH cro/C1-type" evidence="1">
    <location>
        <begin position="47"/>
        <end position="89"/>
    </location>
</feature>
<proteinExistence type="predicted"/>
<keyword evidence="3" id="KW-1185">Reference proteome</keyword>
<accession>A0ABY7NCI8</accession>
<dbReference type="EMBL" id="CP096916">
    <property type="protein sequence ID" value="WBM40127.1"/>
    <property type="molecule type" value="Genomic_DNA"/>
</dbReference>
<dbReference type="PROSITE" id="PS50943">
    <property type="entry name" value="HTH_CROC1"/>
    <property type="match status" value="1"/>
</dbReference>
<evidence type="ECO:0000313" key="2">
    <source>
        <dbReference type="EMBL" id="WBM40127.1"/>
    </source>
</evidence>
<organism evidence="2 3">
    <name type="scientific">Alcaligenes faecalis</name>
    <dbReference type="NCBI Taxonomy" id="511"/>
    <lineage>
        <taxon>Bacteria</taxon>
        <taxon>Pseudomonadati</taxon>
        <taxon>Pseudomonadota</taxon>
        <taxon>Betaproteobacteria</taxon>
        <taxon>Burkholderiales</taxon>
        <taxon>Alcaligenaceae</taxon>
        <taxon>Alcaligenes</taxon>
    </lineage>
</organism>
<dbReference type="InterPro" id="IPR001387">
    <property type="entry name" value="Cro/C1-type_HTH"/>
</dbReference>
<name>A0ABY7NCI8_ALCFA</name>
<evidence type="ECO:0000313" key="3">
    <source>
        <dbReference type="Proteomes" id="UP001211866"/>
    </source>
</evidence>
<dbReference type="RefSeq" id="WP_143243707.1">
    <property type="nucleotide sequence ID" value="NZ_CP047670.1"/>
</dbReference>
<dbReference type="InterPro" id="IPR010982">
    <property type="entry name" value="Lambda_DNA-bd_dom_sf"/>
</dbReference>
<gene>
    <name evidence="2" type="ORF">M2J83_10030</name>
</gene>
<dbReference type="Gene3D" id="1.10.260.40">
    <property type="entry name" value="lambda repressor-like DNA-binding domains"/>
    <property type="match status" value="1"/>
</dbReference>
<evidence type="ECO:0000259" key="1">
    <source>
        <dbReference type="PROSITE" id="PS50943"/>
    </source>
</evidence>
<dbReference type="CDD" id="cd00093">
    <property type="entry name" value="HTH_XRE"/>
    <property type="match status" value="1"/>
</dbReference>
<protein>
    <submittedName>
        <fullName evidence="2">Helix-turn-helix domain-containing protein</fullName>
    </submittedName>
</protein>
<dbReference type="Pfam" id="PF01381">
    <property type="entry name" value="HTH_3"/>
    <property type="match status" value="1"/>
</dbReference>
<dbReference type="SUPFAM" id="SSF47413">
    <property type="entry name" value="lambda repressor-like DNA-binding domains"/>
    <property type="match status" value="1"/>
</dbReference>